<dbReference type="AlphaFoldDB" id="A0A2P7EBE0"/>
<dbReference type="EMBL" id="PXVC01000105">
    <property type="protein sequence ID" value="PSI00541.1"/>
    <property type="molecule type" value="Genomic_DNA"/>
</dbReference>
<evidence type="ECO:0000256" key="1">
    <source>
        <dbReference type="SAM" id="MobiDB-lite"/>
    </source>
</evidence>
<dbReference type="SUPFAM" id="SSF50249">
    <property type="entry name" value="Nucleic acid-binding proteins"/>
    <property type="match status" value="1"/>
</dbReference>
<proteinExistence type="predicted"/>
<evidence type="ECO:0000313" key="2">
    <source>
        <dbReference type="EMBL" id="PSI00541.1"/>
    </source>
</evidence>
<dbReference type="Gene3D" id="2.40.50.140">
    <property type="entry name" value="Nucleic acid-binding proteins"/>
    <property type="match status" value="1"/>
</dbReference>
<feature type="region of interest" description="Disordered" evidence="1">
    <location>
        <begin position="177"/>
        <end position="202"/>
    </location>
</feature>
<dbReference type="RefSeq" id="WP_133165264.1">
    <property type="nucleotide sequence ID" value="NZ_PXVC01000105.1"/>
</dbReference>
<dbReference type="InterPro" id="IPR012340">
    <property type="entry name" value="NA-bd_OB-fold"/>
</dbReference>
<keyword evidence="3" id="KW-1185">Reference proteome</keyword>
<comment type="caution">
    <text evidence="2">The sequence shown here is derived from an EMBL/GenBank/DDBJ whole genome shotgun (WGS) entry which is preliminary data.</text>
</comment>
<name>A0A2P7EBE0_9SYNE</name>
<feature type="region of interest" description="Disordered" evidence="1">
    <location>
        <begin position="61"/>
        <end position="82"/>
    </location>
</feature>
<dbReference type="Proteomes" id="UP000240206">
    <property type="component" value="Unassembled WGS sequence"/>
</dbReference>
<organism evidence="2 3">
    <name type="scientific">Synechococcus lacustris str. Tous</name>
    <dbReference type="NCBI Taxonomy" id="1910958"/>
    <lineage>
        <taxon>Bacteria</taxon>
        <taxon>Bacillati</taxon>
        <taxon>Cyanobacteriota</taxon>
        <taxon>Cyanophyceae</taxon>
        <taxon>Synechococcales</taxon>
        <taxon>Synechococcaceae</taxon>
        <taxon>Synechococcus</taxon>
    </lineage>
</organism>
<feature type="compositionally biased region" description="Basic and acidic residues" evidence="1">
    <location>
        <begin position="70"/>
        <end position="81"/>
    </location>
</feature>
<protein>
    <recommendedName>
        <fullName evidence="4">DUF2815 domain-containing protein</fullName>
    </recommendedName>
</protein>
<accession>A0A2P7EBE0</accession>
<reference evidence="3" key="1">
    <citation type="submission" date="2018-03" db="EMBL/GenBank/DDBJ databases">
        <title>Ecological and genomic features of two cosmopolitan and abundant freshwater picocyanobacteria.</title>
        <authorList>
            <person name="Cabello-Yeves P.J."/>
            <person name="Picazo A."/>
            <person name="Camacho A."/>
            <person name="Callieri C."/>
            <person name="Rosselli R."/>
            <person name="Roda-Garcia J."/>
            <person name="Coutinho F.H."/>
            <person name="Rodriguez-Valera F."/>
        </authorList>
    </citation>
    <scope>NUCLEOTIDE SEQUENCE [LARGE SCALE GENOMIC DNA]</scope>
    <source>
        <strain evidence="3">Tous</strain>
    </source>
</reference>
<feature type="compositionally biased region" description="Polar residues" evidence="1">
    <location>
        <begin position="177"/>
        <end position="189"/>
    </location>
</feature>
<evidence type="ECO:0000313" key="3">
    <source>
        <dbReference type="Proteomes" id="UP000240206"/>
    </source>
</evidence>
<gene>
    <name evidence="2" type="ORF">C7K08_12595</name>
</gene>
<evidence type="ECO:0008006" key="4">
    <source>
        <dbReference type="Google" id="ProtNLM"/>
    </source>
</evidence>
<sequence>MASETFFTPQAPVIWAQLINARPQMDPSKPNAWSVDLVLSPNTTPKHKAFIDKLDQIFTDTHGTKKKRSDKGQPWKADKENPSQVIVKFKTQEFVREDGSKATGPQLIDSKRQPWDGKAIGNGSEMIIKFTTYGWERPEGTGLSLQVKAAQVLKYVAREEEDATAGFYEQDGYSVSTANPTGANPSWTSGYVDEFGSEEAPF</sequence>